<dbReference type="Proteomes" id="UP000283469">
    <property type="component" value="Unassembled WGS sequence"/>
</dbReference>
<dbReference type="CDD" id="cd16387">
    <property type="entry name" value="ParB_N_Srx"/>
    <property type="match status" value="1"/>
</dbReference>
<proteinExistence type="predicted"/>
<comment type="caution">
    <text evidence="1">The sequence shown here is derived from an EMBL/GenBank/DDBJ whole genome shotgun (WGS) entry which is preliminary data.</text>
</comment>
<evidence type="ECO:0000313" key="1">
    <source>
        <dbReference type="EMBL" id="RJG55854.1"/>
    </source>
</evidence>
<organism evidence="1 2">
    <name type="scientific">Sphingobium terrigena</name>
    <dbReference type="NCBI Taxonomy" id="2304063"/>
    <lineage>
        <taxon>Bacteria</taxon>
        <taxon>Pseudomonadati</taxon>
        <taxon>Pseudomonadota</taxon>
        <taxon>Alphaproteobacteria</taxon>
        <taxon>Sphingomonadales</taxon>
        <taxon>Sphingomonadaceae</taxon>
        <taxon>Sphingobium</taxon>
    </lineage>
</organism>
<sequence>MDNLSSLLKPLTIELEDLLLDPNNPRFSELGEELNSVPESRFADLKVQSHTFDKMRDQRFDVNELRDTIKTLGFLPMDRIVVRPWGVSSDPAKYVVIEGNRRVTALRWLVQLHENGKETFSEERLTNLKRLECLVLDDKLAPASALLVLPGLRHVSGIKEWGPYQKAKTVHALRKGGMSPQEAAQSLGLSTRAANNAYRCFIALENMKASDEFGEATEPRMYSYFEEIFKRPDVKTWLAWSDEAEAFTKTENIEEFYSWIVPSGEDGGGAPKLPEAKDVRDLASIVQDENALSVLRGPDGTMSRALARYQIDHPEDWYPKVMAATAALKTLTPDMLRKMDAPTLSSLNDLQARIEQALKDRMQLMGAG</sequence>
<evidence type="ECO:0008006" key="3">
    <source>
        <dbReference type="Google" id="ProtNLM"/>
    </source>
</evidence>
<gene>
    <name evidence="1" type="ORF">D0Z70_07380</name>
</gene>
<name>A0A418YUK7_9SPHN</name>
<dbReference type="OrthoDB" id="8266067at2"/>
<accession>A0A418YUK7</accession>
<reference evidence="1 2" key="1">
    <citation type="submission" date="2018-08" db="EMBL/GenBank/DDBJ databases">
        <title>Sphingobium sp. EO9.</title>
        <authorList>
            <person name="Park Y."/>
            <person name="Kim K.H."/>
            <person name="Jeon C.O."/>
        </authorList>
    </citation>
    <scope>NUCLEOTIDE SEQUENCE [LARGE SCALE GENOMIC DNA]</scope>
    <source>
        <strain evidence="1 2">EO9</strain>
    </source>
</reference>
<dbReference type="SUPFAM" id="SSF110849">
    <property type="entry name" value="ParB/Sulfiredoxin"/>
    <property type="match status" value="1"/>
</dbReference>
<dbReference type="InterPro" id="IPR036086">
    <property type="entry name" value="ParB/Sulfiredoxin_sf"/>
</dbReference>
<dbReference type="RefSeq" id="WP_119744917.1">
    <property type="nucleotide sequence ID" value="NZ_QVRA01000005.1"/>
</dbReference>
<dbReference type="EMBL" id="QVRA01000005">
    <property type="protein sequence ID" value="RJG55854.1"/>
    <property type="molecule type" value="Genomic_DNA"/>
</dbReference>
<dbReference type="AlphaFoldDB" id="A0A418YUK7"/>
<protein>
    <recommendedName>
        <fullName evidence="3">ParB/Sulfiredoxin domain-containing protein</fullName>
    </recommendedName>
</protein>
<keyword evidence="2" id="KW-1185">Reference proteome</keyword>
<evidence type="ECO:0000313" key="2">
    <source>
        <dbReference type="Proteomes" id="UP000283469"/>
    </source>
</evidence>